<keyword evidence="8" id="KW-0498">Mitosis</keyword>
<evidence type="ECO:0000313" key="17">
    <source>
        <dbReference type="Proteomes" id="UP000694523"/>
    </source>
</evidence>
<dbReference type="GO" id="GO:0045835">
    <property type="term" value="P:negative regulation of meiotic nuclear division"/>
    <property type="evidence" value="ECO:0007669"/>
    <property type="project" value="InterPro"/>
</dbReference>
<dbReference type="SUPFAM" id="SSF81383">
    <property type="entry name" value="F-box domain"/>
    <property type="match status" value="1"/>
</dbReference>
<sequence>MTYHKKANMKVPSSEPLGPNNVEKTSATDCKVVHGSPVKESIVFKAPIPTVFSQNDNARAVHNKENATDQAIDPGLEDSGYLSLHNSHIEEEDYHVHGRHTLLPVTGAGYQEKHVTPKPSLPILKFNRAVCEELAKSFQKNKRYDWSIIPKLAEDYHLDRVIGGQMGEDHVDMFSSLLSRNMKCILAQILALLGDMDLISCKKVSRSWRQIIHEDSTALKRCQLAEKALRVSGILFQMHSCGLTRDPSLSRVVLSSLQLVATQPSSAPPRSCGKKGNTASVKTITPKCSRFNQYVEAASALKQHESLRHCKRCGSPATFLKEAQRATCTRLSCQFDFCTCCQKSFHGSTPCRELQPRLHFSASKTSTILPGSARSKRNVRRL</sequence>
<keyword evidence="6" id="KW-0479">Metal-binding</keyword>
<dbReference type="InterPro" id="IPR047147">
    <property type="entry name" value="FBX5_43"/>
</dbReference>
<evidence type="ECO:0000259" key="15">
    <source>
        <dbReference type="PROSITE" id="PS51872"/>
    </source>
</evidence>
<dbReference type="Ensembl" id="ENSNMLT00000038577.1">
    <property type="protein sequence ID" value="ENSNMLP00000034630.1"/>
    <property type="gene ID" value="ENSNMLG00000021542.1"/>
</dbReference>
<keyword evidence="5" id="KW-0132">Cell division</keyword>
<keyword evidence="9" id="KW-0833">Ubl conjugation pathway</keyword>
<dbReference type="GO" id="GO:0005737">
    <property type="term" value="C:cytoplasm"/>
    <property type="evidence" value="ECO:0007669"/>
    <property type="project" value="UniProtKB-SubCell"/>
</dbReference>
<evidence type="ECO:0000256" key="14">
    <source>
        <dbReference type="SAM" id="MobiDB-lite"/>
    </source>
</evidence>
<evidence type="ECO:0000256" key="7">
    <source>
        <dbReference type="ARBA" id="ARBA00022771"/>
    </source>
</evidence>
<feature type="region of interest" description="Disordered" evidence="14">
    <location>
        <begin position="1"/>
        <end position="23"/>
    </location>
</feature>
<evidence type="ECO:0000256" key="3">
    <source>
        <dbReference type="ARBA" id="ARBA00004906"/>
    </source>
</evidence>
<evidence type="ECO:0000256" key="4">
    <source>
        <dbReference type="ARBA" id="ARBA00022490"/>
    </source>
</evidence>
<keyword evidence="12" id="KW-0131">Cell cycle</keyword>
<dbReference type="InterPro" id="IPR036047">
    <property type="entry name" value="F-box-like_dom_sf"/>
</dbReference>
<keyword evidence="7 13" id="KW-0863">Zinc-finger</keyword>
<evidence type="ECO:0000256" key="1">
    <source>
        <dbReference type="ARBA" id="ARBA00004123"/>
    </source>
</evidence>
<evidence type="ECO:0000256" key="12">
    <source>
        <dbReference type="ARBA" id="ARBA00023306"/>
    </source>
</evidence>
<accession>A0A8C6UJ00</accession>
<dbReference type="InterPro" id="IPR001810">
    <property type="entry name" value="F-box_dom"/>
</dbReference>
<dbReference type="PANTHER" id="PTHR15493">
    <property type="entry name" value="F-BOX ONLY PROTEIN 5 AND 43"/>
    <property type="match status" value="1"/>
</dbReference>
<keyword evidence="17" id="KW-1185">Reference proteome</keyword>
<evidence type="ECO:0000256" key="13">
    <source>
        <dbReference type="PROSITE-ProRule" id="PRU01220"/>
    </source>
</evidence>
<evidence type="ECO:0000256" key="10">
    <source>
        <dbReference type="ARBA" id="ARBA00022833"/>
    </source>
</evidence>
<dbReference type="GO" id="GO:0016567">
    <property type="term" value="P:protein ubiquitination"/>
    <property type="evidence" value="ECO:0007669"/>
    <property type="project" value="UniProtKB-UniPathway"/>
</dbReference>
<dbReference type="Gene3D" id="2.20.25.20">
    <property type="match status" value="1"/>
</dbReference>
<comment type="pathway">
    <text evidence="3">Protein modification; protein ubiquitination.</text>
</comment>
<evidence type="ECO:0000256" key="11">
    <source>
        <dbReference type="ARBA" id="ARBA00023242"/>
    </source>
</evidence>
<dbReference type="Gene3D" id="1.20.1280.50">
    <property type="match status" value="1"/>
</dbReference>
<evidence type="ECO:0000256" key="8">
    <source>
        <dbReference type="ARBA" id="ARBA00022776"/>
    </source>
</evidence>
<keyword evidence="10" id="KW-0862">Zinc</keyword>
<dbReference type="GO" id="GO:0051301">
    <property type="term" value="P:cell division"/>
    <property type="evidence" value="ECO:0007669"/>
    <property type="project" value="UniProtKB-KW"/>
</dbReference>
<dbReference type="SUPFAM" id="SSF57850">
    <property type="entry name" value="RING/U-box"/>
    <property type="match status" value="1"/>
</dbReference>
<dbReference type="Pfam" id="PF00646">
    <property type="entry name" value="F-box"/>
    <property type="match status" value="1"/>
</dbReference>
<evidence type="ECO:0000256" key="2">
    <source>
        <dbReference type="ARBA" id="ARBA00004496"/>
    </source>
</evidence>
<evidence type="ECO:0000313" key="16">
    <source>
        <dbReference type="Ensembl" id="ENSNMLP00000034630.1"/>
    </source>
</evidence>
<evidence type="ECO:0000256" key="5">
    <source>
        <dbReference type="ARBA" id="ARBA00022618"/>
    </source>
</evidence>
<dbReference type="GO" id="GO:0007088">
    <property type="term" value="P:regulation of mitotic nuclear division"/>
    <property type="evidence" value="ECO:0007669"/>
    <property type="project" value="InterPro"/>
</dbReference>
<evidence type="ECO:0000256" key="6">
    <source>
        <dbReference type="ARBA" id="ARBA00022723"/>
    </source>
</evidence>
<dbReference type="UniPathway" id="UPA00143"/>
<dbReference type="CDD" id="cd20348">
    <property type="entry name" value="BRcat_RBR_EMI"/>
    <property type="match status" value="1"/>
</dbReference>
<reference evidence="16" key="2">
    <citation type="submission" date="2025-09" db="UniProtKB">
        <authorList>
            <consortium name="Ensembl"/>
        </authorList>
    </citation>
    <scope>IDENTIFICATION</scope>
</reference>
<reference evidence="16" key="1">
    <citation type="submission" date="2025-08" db="UniProtKB">
        <authorList>
            <consortium name="Ensembl"/>
        </authorList>
    </citation>
    <scope>IDENTIFICATION</scope>
</reference>
<dbReference type="SMART" id="SM00647">
    <property type="entry name" value="IBR"/>
    <property type="match status" value="1"/>
</dbReference>
<dbReference type="PANTHER" id="PTHR15493:SF8">
    <property type="entry name" value="F-BOX ONLY PROTEIN 5"/>
    <property type="match status" value="1"/>
</dbReference>
<proteinExistence type="predicted"/>
<evidence type="ECO:0000256" key="9">
    <source>
        <dbReference type="ARBA" id="ARBA00022786"/>
    </source>
</evidence>
<protein>
    <recommendedName>
        <fullName evidence="15">ZBR-type domain-containing protein</fullName>
    </recommendedName>
</protein>
<dbReference type="InterPro" id="IPR044064">
    <property type="entry name" value="ZF_ZBR"/>
</dbReference>
<comment type="subcellular location">
    <subcellularLocation>
        <location evidence="2">Cytoplasm</location>
    </subcellularLocation>
    <subcellularLocation>
        <location evidence="1">Nucleus</location>
    </subcellularLocation>
</comment>
<dbReference type="GO" id="GO:0005634">
    <property type="term" value="C:nucleus"/>
    <property type="evidence" value="ECO:0007669"/>
    <property type="project" value="UniProtKB-SubCell"/>
</dbReference>
<dbReference type="InterPro" id="IPR002867">
    <property type="entry name" value="IBR_dom"/>
</dbReference>
<organism evidence="16 17">
    <name type="scientific">Neogobius melanostomus</name>
    <name type="common">round goby</name>
    <dbReference type="NCBI Taxonomy" id="47308"/>
    <lineage>
        <taxon>Eukaryota</taxon>
        <taxon>Metazoa</taxon>
        <taxon>Chordata</taxon>
        <taxon>Craniata</taxon>
        <taxon>Vertebrata</taxon>
        <taxon>Euteleostomi</taxon>
        <taxon>Actinopterygii</taxon>
        <taxon>Neopterygii</taxon>
        <taxon>Teleostei</taxon>
        <taxon>Neoteleostei</taxon>
        <taxon>Acanthomorphata</taxon>
        <taxon>Gobiaria</taxon>
        <taxon>Gobiiformes</taxon>
        <taxon>Gobioidei</taxon>
        <taxon>Gobiidae</taxon>
        <taxon>Benthophilinae</taxon>
        <taxon>Neogobiini</taxon>
        <taxon>Neogobius</taxon>
    </lineage>
</organism>
<dbReference type="PROSITE" id="PS51872">
    <property type="entry name" value="ZF_ZBR"/>
    <property type="match status" value="1"/>
</dbReference>
<feature type="domain" description="ZBR-type" evidence="15">
    <location>
        <begin position="306"/>
        <end position="354"/>
    </location>
</feature>
<keyword evidence="4" id="KW-0963">Cytoplasm</keyword>
<dbReference type="GO" id="GO:0008270">
    <property type="term" value="F:zinc ion binding"/>
    <property type="evidence" value="ECO:0007669"/>
    <property type="project" value="UniProtKB-KW"/>
</dbReference>
<name>A0A8C6UJ00_9GOBI</name>
<dbReference type="AlphaFoldDB" id="A0A8C6UJ00"/>
<dbReference type="Proteomes" id="UP000694523">
    <property type="component" value="Unplaced"/>
</dbReference>
<keyword evidence="11" id="KW-0539">Nucleus</keyword>